<dbReference type="Gene3D" id="3.40.50.300">
    <property type="entry name" value="P-loop containing nucleotide triphosphate hydrolases"/>
    <property type="match status" value="2"/>
</dbReference>
<proteinExistence type="predicted"/>
<dbReference type="AlphaFoldDB" id="A0A9E7AFX0"/>
<dbReference type="Pfam" id="PF01935">
    <property type="entry name" value="DUF87"/>
    <property type="match status" value="1"/>
</dbReference>
<name>A0A9E7AFX0_9ACTO</name>
<dbReference type="PANTHER" id="PTHR42957">
    <property type="entry name" value="HELICASE MJ1565-RELATED"/>
    <property type="match status" value="1"/>
</dbReference>
<sequence length="790" mass="86962">MNKGAESLSSGNQPVSESRHHKVKKAWRLRQLWRKLNSEDASLVSSNRLLELLQTQPQDASICIDWSGKSDGSVNVILEAVGVNDSFDRDLEWACRGAQVWEPIEVYQPACPDQVYEVFGALPGRLENVEDILSPTKPEVMLPGRRKPSWPLPRSSNSQMLMETLSEVGGHLRVRLGKAEEIECEMAEEAFTSTEKLMAGSDVDFYLGTPMRLRVFMGADSSQGFPSRLWIALCSWAVGIRYEQITNRAEAEKLWCSQEALVGAAQPEGLVKVFARLPVADTQAKIIGLPAVEQDPAVVPLSDHTQVREEAGGMRLGTATTTTGDAADVYLNSEGALQHVQVVGASGAGKSTLAAAMVHSLVAQGRGGIVLDPHGQLVQRIADELPAEALERCLFIDYADLSHPVPINLFHCGDFDMACSKVVEIMYLTFDPTRQGIVGPRFERIIRQLAELLNHIYESELPITLIPELLLDKKALENLARAVSNISPELTRSVMTEIVTNRSSDYAELIAWASSKFERMLSSQALRAALETGADALDLNEAMASNKIVLVNLASPKIGRFAAQMLGMLWLAKLALAVPNRQDDYLPFHVVVDEAHLFQESLLSQMLAEGRKFGIALTLLHQHMGQLSMSLLEALRGNASSVIAFRTSVRDAPEVDERLGVWPGGSLSRLPNLSAAATLATHYGQTQPFTLQVDHNDQVRAGVINGEPVVHAFDQVLSRSHKQLVQPFNFVAPKQMDNVRALTEQLQEINKKAGLQDDEAYTSTKPNPTFMEEWIARRKKLTNTDSEDSD</sequence>
<dbReference type="PANTHER" id="PTHR42957:SF1">
    <property type="entry name" value="HELICASE MJ1565-RELATED"/>
    <property type="match status" value="1"/>
</dbReference>
<dbReference type="InterPro" id="IPR003593">
    <property type="entry name" value="AAA+_ATPase"/>
</dbReference>
<dbReference type="Proteomes" id="UP000830236">
    <property type="component" value="Chromosome"/>
</dbReference>
<feature type="domain" description="AAA+ ATPase" evidence="2">
    <location>
        <begin position="336"/>
        <end position="452"/>
    </location>
</feature>
<evidence type="ECO:0000313" key="4">
    <source>
        <dbReference type="Proteomes" id="UP000830236"/>
    </source>
</evidence>
<evidence type="ECO:0000313" key="3">
    <source>
        <dbReference type="EMBL" id="UQF79853.1"/>
    </source>
</evidence>
<dbReference type="InterPro" id="IPR027417">
    <property type="entry name" value="P-loop_NTPase"/>
</dbReference>
<feature type="region of interest" description="Disordered" evidence="1">
    <location>
        <begin position="1"/>
        <end position="22"/>
    </location>
</feature>
<dbReference type="CDD" id="cd01127">
    <property type="entry name" value="TrwB_TraG_TraD_VirD4"/>
    <property type="match status" value="1"/>
</dbReference>
<reference evidence="3" key="1">
    <citation type="submission" date="2022-05" db="EMBL/GenBank/DDBJ databases">
        <title>Using nanopore sequencing to obtain complete genomes from saliva samples.</title>
        <authorList>
            <person name="Baker J.L."/>
        </authorList>
    </citation>
    <scope>NUCLEOTIDE SEQUENCE</scope>
    <source>
        <strain evidence="3">JCVI-JB-Ag32</strain>
    </source>
</reference>
<gene>
    <name evidence="3" type="ORF">M3I41_00800</name>
</gene>
<dbReference type="SUPFAM" id="SSF52540">
    <property type="entry name" value="P-loop containing nucleoside triphosphate hydrolases"/>
    <property type="match status" value="1"/>
</dbReference>
<evidence type="ECO:0000256" key="1">
    <source>
        <dbReference type="SAM" id="MobiDB-lite"/>
    </source>
</evidence>
<dbReference type="InterPro" id="IPR002789">
    <property type="entry name" value="HerA_central"/>
</dbReference>
<evidence type="ECO:0000259" key="2">
    <source>
        <dbReference type="SMART" id="SM00382"/>
    </source>
</evidence>
<organism evidence="3 4">
    <name type="scientific">Actinomyces graevenitzii</name>
    <dbReference type="NCBI Taxonomy" id="55565"/>
    <lineage>
        <taxon>Bacteria</taxon>
        <taxon>Bacillati</taxon>
        <taxon>Actinomycetota</taxon>
        <taxon>Actinomycetes</taxon>
        <taxon>Actinomycetales</taxon>
        <taxon>Actinomycetaceae</taxon>
        <taxon>Actinomyces</taxon>
    </lineage>
</organism>
<accession>A0A9E7AFX0</accession>
<dbReference type="EMBL" id="CP097095">
    <property type="protein sequence ID" value="UQF79853.1"/>
    <property type="molecule type" value="Genomic_DNA"/>
</dbReference>
<dbReference type="KEGG" id="agh:M3I41_00800"/>
<protein>
    <submittedName>
        <fullName evidence="3">DUF87 domain-containing protein</fullName>
    </submittedName>
</protein>
<dbReference type="InterPro" id="IPR008571">
    <property type="entry name" value="HerA-like"/>
</dbReference>
<feature type="compositionally biased region" description="Polar residues" evidence="1">
    <location>
        <begin position="7"/>
        <end position="16"/>
    </location>
</feature>
<dbReference type="SMART" id="SM00382">
    <property type="entry name" value="AAA"/>
    <property type="match status" value="1"/>
</dbReference>